<dbReference type="Pfam" id="PF13604">
    <property type="entry name" value="AAA_30"/>
    <property type="match status" value="1"/>
</dbReference>
<dbReference type="InterPro" id="IPR027785">
    <property type="entry name" value="UvrD-like_helicase_C"/>
</dbReference>
<evidence type="ECO:0000256" key="1">
    <source>
        <dbReference type="ARBA" id="ARBA00022741"/>
    </source>
</evidence>
<feature type="region of interest" description="Disordered" evidence="3">
    <location>
        <begin position="942"/>
        <end position="965"/>
    </location>
</feature>
<protein>
    <submittedName>
        <fullName evidence="6">Helicase (DNA) B</fullName>
    </submittedName>
</protein>
<dbReference type="Proteomes" id="UP000261640">
    <property type="component" value="Unplaced"/>
</dbReference>
<dbReference type="PANTHER" id="PTHR43788">
    <property type="entry name" value="DNA2/NAM7 HELICASE FAMILY MEMBER"/>
    <property type="match status" value="1"/>
</dbReference>
<dbReference type="InterPro" id="IPR027417">
    <property type="entry name" value="P-loop_NTPase"/>
</dbReference>
<feature type="region of interest" description="Disordered" evidence="3">
    <location>
        <begin position="1"/>
        <end position="36"/>
    </location>
</feature>
<evidence type="ECO:0000259" key="4">
    <source>
        <dbReference type="Pfam" id="PF13538"/>
    </source>
</evidence>
<dbReference type="GO" id="GO:2000042">
    <property type="term" value="P:negative regulation of double-strand break repair via homologous recombination"/>
    <property type="evidence" value="ECO:0007669"/>
    <property type="project" value="TreeGrafter"/>
</dbReference>
<dbReference type="GO" id="GO:0005524">
    <property type="term" value="F:ATP binding"/>
    <property type="evidence" value="ECO:0007669"/>
    <property type="project" value="UniProtKB-KW"/>
</dbReference>
<keyword evidence="7" id="KW-1185">Reference proteome</keyword>
<keyword evidence="1" id="KW-0547">Nucleotide-binding</keyword>
<dbReference type="SUPFAM" id="SSF52540">
    <property type="entry name" value="P-loop containing nucleoside triphosphate hydrolases"/>
    <property type="match status" value="2"/>
</dbReference>
<dbReference type="InParanoid" id="A0A3Q3NE21"/>
<dbReference type="Pfam" id="PF13538">
    <property type="entry name" value="UvrD_C_2"/>
    <property type="match status" value="1"/>
</dbReference>
<keyword evidence="2" id="KW-0067">ATP-binding</keyword>
<evidence type="ECO:0000256" key="3">
    <source>
        <dbReference type="SAM" id="MobiDB-lite"/>
    </source>
</evidence>
<organism evidence="6 7">
    <name type="scientific">Mastacembelus armatus</name>
    <name type="common">zig-zag eel</name>
    <dbReference type="NCBI Taxonomy" id="205130"/>
    <lineage>
        <taxon>Eukaryota</taxon>
        <taxon>Metazoa</taxon>
        <taxon>Chordata</taxon>
        <taxon>Craniata</taxon>
        <taxon>Vertebrata</taxon>
        <taxon>Euteleostomi</taxon>
        <taxon>Actinopterygii</taxon>
        <taxon>Neopterygii</taxon>
        <taxon>Teleostei</taxon>
        <taxon>Neoteleostei</taxon>
        <taxon>Acanthomorphata</taxon>
        <taxon>Anabantaria</taxon>
        <taxon>Synbranchiformes</taxon>
        <taxon>Mastacembelidae</taxon>
        <taxon>Mastacembelus</taxon>
    </lineage>
</organism>
<dbReference type="CDD" id="cd18809">
    <property type="entry name" value="SF1_C_RecD"/>
    <property type="match status" value="1"/>
</dbReference>
<feature type="region of interest" description="Disordered" evidence="3">
    <location>
        <begin position="984"/>
        <end position="1015"/>
    </location>
</feature>
<dbReference type="AlphaFoldDB" id="A0A3Q3NE21"/>
<feature type="domain" description="UvrD-like helicase C-terminal" evidence="4">
    <location>
        <begin position="856"/>
        <end position="902"/>
    </location>
</feature>
<dbReference type="FunCoup" id="A0A3Q3NE21">
    <property type="interactions" value="671"/>
</dbReference>
<evidence type="ECO:0000259" key="5">
    <source>
        <dbReference type="Pfam" id="PF25894"/>
    </source>
</evidence>
<dbReference type="GeneTree" id="ENSGT00390000006913"/>
<evidence type="ECO:0000313" key="6">
    <source>
        <dbReference type="Ensembl" id="ENSMAMP00000034807.2"/>
    </source>
</evidence>
<dbReference type="Ensembl" id="ENSMAMT00000035701.2">
    <property type="protein sequence ID" value="ENSMAMP00000034807.2"/>
    <property type="gene ID" value="ENSMAMG00000023372.2"/>
</dbReference>
<dbReference type="Pfam" id="PF25894">
    <property type="entry name" value="WHD_HELB"/>
    <property type="match status" value="1"/>
</dbReference>
<feature type="compositionally biased region" description="Polar residues" evidence="3">
    <location>
        <begin position="429"/>
        <end position="455"/>
    </location>
</feature>
<proteinExistence type="predicted"/>
<dbReference type="Gene3D" id="3.40.50.300">
    <property type="entry name" value="P-loop containing nucleotide triphosphate hydrolases"/>
    <property type="match status" value="2"/>
</dbReference>
<name>A0A3Q3NE21_9TELE</name>
<dbReference type="PANTHER" id="PTHR43788:SF6">
    <property type="entry name" value="DNA HELICASE B"/>
    <property type="match status" value="1"/>
</dbReference>
<dbReference type="InterPro" id="IPR058839">
    <property type="entry name" value="WHD_HELB"/>
</dbReference>
<evidence type="ECO:0000313" key="7">
    <source>
        <dbReference type="Proteomes" id="UP000261640"/>
    </source>
</evidence>
<feature type="compositionally biased region" description="Polar residues" evidence="3">
    <location>
        <begin position="402"/>
        <end position="416"/>
    </location>
</feature>
<reference evidence="6" key="1">
    <citation type="submission" date="2025-08" db="UniProtKB">
        <authorList>
            <consortium name="Ensembl"/>
        </authorList>
    </citation>
    <scope>IDENTIFICATION</scope>
</reference>
<feature type="compositionally biased region" description="Polar residues" evidence="3">
    <location>
        <begin position="942"/>
        <end position="960"/>
    </location>
</feature>
<feature type="compositionally biased region" description="Acidic residues" evidence="3">
    <location>
        <begin position="23"/>
        <end position="35"/>
    </location>
</feature>
<feature type="compositionally biased region" description="Basic and acidic residues" evidence="3">
    <location>
        <begin position="1006"/>
        <end position="1015"/>
    </location>
</feature>
<dbReference type="STRING" id="205130.ENSMAMP00000034807"/>
<dbReference type="InterPro" id="IPR050534">
    <property type="entry name" value="Coronavir_polyprotein_1ab"/>
</dbReference>
<evidence type="ECO:0000256" key="2">
    <source>
        <dbReference type="ARBA" id="ARBA00022840"/>
    </source>
</evidence>
<accession>A0A3Q3NE21</accession>
<sequence length="1057" mass="118956">MPGEVMELEGYILPDDKVSRDETDSEHENEEDEQQPEFLDMAEMNSVASGGHLFNSRVPPLQKVKFQTFSGKLFQVEGRFALRSPWWEVHCCVRRKGNRFVMNGIPSYKLRSDLDRQGWISIVSLFLNSCGIDEKIISLLFKWLPPNRDISLYNVAEVINEFSKAGNEGPAKDIAARISQSVHAACLYPHVMKYLPTLLPRQFTDLLCQGKKRPTLLTTQALRGELTAQQEGGSEQEELFKSLLDQLELIIANEVWKLGFSSIVHNELKVVRCEARLKAFVDCNLFQKIPPLQQCSLRVYEQIKKHCFETGSTFVEQLELCSALSETFDEQVWEAIHFLKVQGVVVLDKQKVVLQNFHLYETGIANCLRTLVDRGKWTIPINATKVLCAAAEERQWEKMQNMETAHSNTGPSNPDPTSIPDDHRKENPSVKSDVNTEPQNPSPVSSKQEAGTDSGFSPIELDRDHVQAAEMICANPVTIISGKAGCGKTTVISQLFKAAVQCDSSASQITEKTFAGYENDLEASPASPICSEPEEEQRVVGGEDEILLTAPTGRAASLLSKKTGFSAYTLHQVLFSFMNKNKTQQEEVTKGWKFKNVRILVVDEGSMVPVELLHSVLTILTQHAQLRKFIILGDVRQLPSIRPGNVLDNLFYSLKPLRWAIEMRTNHRAESQLIVKNAGLIADMGKKHHFHPLEFDTKVDLVDLGSSCNMLSADNKFIHIRLPSGASDDLQRAVKFLIDTAPGLGDHITSQFIAFKRKDVALINELCLSVSPGDKVCCTKNGYLNLAKDKDKTDEQPGPKKEKASLRLCNGEIFFIKAVKVDSKNRSYRYVTLDDMDGRLLTLDYRELMRECKLQHAWARTIHTFQGSENETIVFVVGDGNAQTWKHIYTAVTRGQKRVYVVSSERAIESAIQRREIPRKTRLGGLVKEQLVQQWMLHQNTPLGSQSDCSPQQSTPQGTHTPYRPLSSEFQSIQLQPRCLWKSDKQQPAEQDSAAALESNKRKKKLSEEHQEVPHKHPHIAVLAAEQCGDCLFLIIVCLPSEKWPLRRASHISPSLE</sequence>
<dbReference type="GO" id="GO:0017116">
    <property type="term" value="F:single-stranded DNA helicase activity"/>
    <property type="evidence" value="ECO:0007669"/>
    <property type="project" value="TreeGrafter"/>
</dbReference>
<reference evidence="6" key="2">
    <citation type="submission" date="2025-09" db="UniProtKB">
        <authorList>
            <consortium name="Ensembl"/>
        </authorList>
    </citation>
    <scope>IDENTIFICATION</scope>
</reference>
<dbReference type="CDD" id="cd17933">
    <property type="entry name" value="DEXSc_RecD-like"/>
    <property type="match status" value="1"/>
</dbReference>
<feature type="region of interest" description="Disordered" evidence="3">
    <location>
        <begin position="402"/>
        <end position="458"/>
    </location>
</feature>
<feature type="domain" description="DNA helicase B winged helix" evidence="5">
    <location>
        <begin position="247"/>
        <end position="354"/>
    </location>
</feature>